<protein>
    <submittedName>
        <fullName evidence="14">Subtilisin family serine protease</fullName>
    </submittedName>
</protein>
<dbReference type="PIRSF" id="PIRSF037852">
    <property type="entry name" value="Subtilisin_rel_SAV5721"/>
    <property type="match status" value="1"/>
</dbReference>
<evidence type="ECO:0000256" key="1">
    <source>
        <dbReference type="ARBA" id="ARBA00011073"/>
    </source>
</evidence>
<dbReference type="InterPro" id="IPR013783">
    <property type="entry name" value="Ig-like_fold"/>
</dbReference>
<evidence type="ECO:0000256" key="3">
    <source>
        <dbReference type="ARBA" id="ARBA00022670"/>
    </source>
</evidence>
<evidence type="ECO:0000256" key="10">
    <source>
        <dbReference type="SAM" id="MobiDB-lite"/>
    </source>
</evidence>
<comment type="similarity">
    <text evidence="1 8 9">Belongs to the peptidase S8 family.</text>
</comment>
<keyword evidence="15" id="KW-1185">Reference proteome</keyword>
<dbReference type="AlphaFoldDB" id="A0A841DA81"/>
<dbReference type="GO" id="GO:0004252">
    <property type="term" value="F:serine-type endopeptidase activity"/>
    <property type="evidence" value="ECO:0007669"/>
    <property type="project" value="UniProtKB-UniRule"/>
</dbReference>
<dbReference type="SUPFAM" id="SSF52025">
    <property type="entry name" value="PA domain"/>
    <property type="match status" value="1"/>
</dbReference>
<dbReference type="SUPFAM" id="SSF52743">
    <property type="entry name" value="Subtilisin-like"/>
    <property type="match status" value="1"/>
</dbReference>
<dbReference type="InterPro" id="IPR023827">
    <property type="entry name" value="Peptidase_S8_Asp-AS"/>
</dbReference>
<evidence type="ECO:0000256" key="4">
    <source>
        <dbReference type="ARBA" id="ARBA00022729"/>
    </source>
</evidence>
<dbReference type="PROSITE" id="PS00137">
    <property type="entry name" value="SUBTILASE_HIS"/>
    <property type="match status" value="1"/>
</dbReference>
<feature type="active site" description="Charge relay system" evidence="7 8">
    <location>
        <position position="273"/>
    </location>
</feature>
<feature type="chain" id="PRO_5032507647" evidence="11">
    <location>
        <begin position="32"/>
        <end position="1215"/>
    </location>
</feature>
<dbReference type="PANTHER" id="PTHR43399:SF4">
    <property type="entry name" value="CELL WALL-ASSOCIATED PROTEASE"/>
    <property type="match status" value="1"/>
</dbReference>
<dbReference type="InterPro" id="IPR000209">
    <property type="entry name" value="Peptidase_S8/S53_dom"/>
</dbReference>
<feature type="signal peptide" evidence="11">
    <location>
        <begin position="1"/>
        <end position="31"/>
    </location>
</feature>
<keyword evidence="6 8" id="KW-0720">Serine protease</keyword>
<organism evidence="14 15">
    <name type="scientific">Planomonospora venezuelensis</name>
    <dbReference type="NCBI Taxonomy" id="1999"/>
    <lineage>
        <taxon>Bacteria</taxon>
        <taxon>Bacillati</taxon>
        <taxon>Actinomycetota</taxon>
        <taxon>Actinomycetes</taxon>
        <taxon>Streptosporangiales</taxon>
        <taxon>Streptosporangiaceae</taxon>
        <taxon>Planomonospora</taxon>
    </lineage>
</organism>
<dbReference type="InterPro" id="IPR017296">
    <property type="entry name" value="Peptidase_S8A_SAM-P45"/>
</dbReference>
<evidence type="ECO:0000256" key="6">
    <source>
        <dbReference type="ARBA" id="ARBA00022825"/>
    </source>
</evidence>
<sequence>MPLIPPGRRRALAAGALSAALVATGPHAAHAAPAGTAAPTAPTGPGGSTASTPQGEEFTVTLLTGDRVRIVDGPGDADAVTVARPAGAEGGVQVRRVSGDTYVLPDEAVPLITAGSLDERLFNVTTLIEMGYDDARSDGLPVITTYAGALPRTVAAPRGAEVVRRLPSIRGAALTAGKKQARVFWEAIASGGARRLAGGVDRIWLDGKARAALKDSVPRVGAPQAWAAGFDGTGVKVAVLDTGVDDTHPDLSGRIAEKTSFVPGEDAGDADGHGTHVASTIAGTGAASSGANKGVAPGADLVIGKVLGNDGYGQDSWIIAGMEWAAAQGAAVVNMSLGSSVPDEGDDPMALAVDRLSEQYGTLFVIAAGNSYSSGSIGAPGSAATALTVGAVDTSDRRAEFSSWGPLVRTGGLKPDLSAPGVAIEAARSSLSPGEGPYRSLDGTSMATPHVAGAAAILAQRHPDWTGQRLKDALMSTAAALPYEPFQQGTGRLDVAAAITAAVTATGSVPAAFYDWPHAAGDEKATRTIAYRNHGDAEVTLDLAVSGSGAAALSAPRVTVPAGGRAEVTLTLDPAALEPGTQVSGLVTAVSGTTVLRTAFGAVKERELHDLTLKLRDRDGEPADGTVVLADLNGDATPYAVSGERTLRLPPGTYMAWSVLDVRGERADALGVAMLVDPETVLDRPSEIVLDASRARRASATTPRAAEDRQRRLDFHRAVPSGPGIRGAYLLPVRYDDVYVSPTGKVATGSFGYLTRWRKGEPRISLAVPGRPEIAAVPQPGGAIKDGRAVLRTVRAGTGAAGDYAGLDARGKAVVVRRSDEVPPAERAAQAVKAGASLLLVVNDRPGVLSEYYGEDLPITIAALSRDTGENLGRTLVVTRTAFPSYLYDLADVHPAGVPDRDLTYRADERRNLARVTNVMHGALTPQTGGGYRYDLPAGWGPGAGFEETEVFPATRTEWVSTGPGVTWYENHTIGDGLWEMRQTPRVYRPGERAAQEWFGPVVRPRVRTEYWGPFRQGNDMQFNIPSLADGSPAHSGSDAATEYDTSSIALYQGDKLIRKQPGRALVAWDGIAPEALPYRLVLDTVRDPRMWRTSARVRTEWGFTSAADPSDPWKRVDIPLLQLDYGLRVTGARTEITLSGAVQEGLPVTGAATEATLAVSYDDGATWQPVRLRAEGAGRWTAAVRGGAISLKATAADRGGRTVSQEIIRAVVTK</sequence>
<dbReference type="Proteomes" id="UP000562352">
    <property type="component" value="Unassembled WGS sequence"/>
</dbReference>
<proteinExistence type="inferred from homology"/>
<keyword evidence="3 8" id="KW-0645">Protease</keyword>
<gene>
    <name evidence="14" type="ORF">FHS22_006393</name>
</gene>
<dbReference type="Gene3D" id="3.40.50.200">
    <property type="entry name" value="Peptidase S8/S53 domain"/>
    <property type="match status" value="1"/>
</dbReference>
<dbReference type="InterPro" id="IPR022398">
    <property type="entry name" value="Peptidase_S8_His-AS"/>
</dbReference>
<keyword evidence="4 11" id="KW-0732">Signal</keyword>
<feature type="active site" description="Charge relay system" evidence="7 8">
    <location>
        <position position="445"/>
    </location>
</feature>
<dbReference type="PRINTS" id="PR00723">
    <property type="entry name" value="SUBTILISIN"/>
</dbReference>
<dbReference type="PANTHER" id="PTHR43399">
    <property type="entry name" value="SUBTILISIN-RELATED"/>
    <property type="match status" value="1"/>
</dbReference>
<dbReference type="EMBL" id="JACHJJ010000029">
    <property type="protein sequence ID" value="MBB5967091.1"/>
    <property type="molecule type" value="Genomic_DNA"/>
</dbReference>
<dbReference type="PROSITE" id="PS51892">
    <property type="entry name" value="SUBTILASE"/>
    <property type="match status" value="1"/>
</dbReference>
<dbReference type="InterPro" id="IPR006311">
    <property type="entry name" value="TAT_signal"/>
</dbReference>
<feature type="domain" description="PA" evidence="13">
    <location>
        <begin position="798"/>
        <end position="872"/>
    </location>
</feature>
<dbReference type="RefSeq" id="WP_221474361.1">
    <property type="nucleotide sequence ID" value="NZ_BAAAWZ010000001.1"/>
</dbReference>
<keyword evidence="5 8" id="KW-0378">Hydrolase</keyword>
<accession>A0A841DA81</accession>
<reference evidence="14 15" key="1">
    <citation type="submission" date="2020-08" db="EMBL/GenBank/DDBJ databases">
        <title>Genomic Encyclopedia of Type Strains, Phase III (KMG-III): the genomes of soil and plant-associated and newly described type strains.</title>
        <authorList>
            <person name="Whitman W."/>
        </authorList>
    </citation>
    <scope>NUCLEOTIDE SEQUENCE [LARGE SCALE GENOMIC DNA]</scope>
    <source>
        <strain evidence="14 15">CECT 3303</strain>
    </source>
</reference>
<dbReference type="PROSITE" id="PS51318">
    <property type="entry name" value="TAT"/>
    <property type="match status" value="1"/>
</dbReference>
<dbReference type="InterPro" id="IPR036852">
    <property type="entry name" value="Peptidase_S8/S53_dom_sf"/>
</dbReference>
<dbReference type="Pfam" id="PF02225">
    <property type="entry name" value="PA"/>
    <property type="match status" value="1"/>
</dbReference>
<dbReference type="PROSITE" id="PS00136">
    <property type="entry name" value="SUBTILASE_ASP"/>
    <property type="match status" value="1"/>
</dbReference>
<dbReference type="Gene3D" id="3.50.30.30">
    <property type="match status" value="1"/>
</dbReference>
<dbReference type="GO" id="GO:0005975">
    <property type="term" value="P:carbohydrate metabolic process"/>
    <property type="evidence" value="ECO:0007669"/>
    <property type="project" value="UniProtKB-ARBA"/>
</dbReference>
<evidence type="ECO:0000256" key="9">
    <source>
        <dbReference type="RuleBase" id="RU003355"/>
    </source>
</evidence>
<dbReference type="InterPro" id="IPR023828">
    <property type="entry name" value="Peptidase_S8_Ser-AS"/>
</dbReference>
<evidence type="ECO:0000259" key="13">
    <source>
        <dbReference type="Pfam" id="PF02225"/>
    </source>
</evidence>
<feature type="domain" description="Peptidase S8/S53" evidence="12">
    <location>
        <begin position="232"/>
        <end position="491"/>
    </location>
</feature>
<dbReference type="InterPro" id="IPR046450">
    <property type="entry name" value="PA_dom_sf"/>
</dbReference>
<feature type="active site" description="Charge relay system" evidence="7 8">
    <location>
        <position position="241"/>
    </location>
</feature>
<dbReference type="InterPro" id="IPR015500">
    <property type="entry name" value="Peptidase_S8_subtilisin-rel"/>
</dbReference>
<dbReference type="Pfam" id="PF00082">
    <property type="entry name" value="Peptidase_S8"/>
    <property type="match status" value="1"/>
</dbReference>
<dbReference type="InterPro" id="IPR051048">
    <property type="entry name" value="Peptidase_S8/S53_subtilisin"/>
</dbReference>
<evidence type="ECO:0000259" key="12">
    <source>
        <dbReference type="Pfam" id="PF00082"/>
    </source>
</evidence>
<evidence type="ECO:0000256" key="2">
    <source>
        <dbReference type="ARBA" id="ARBA00022525"/>
    </source>
</evidence>
<evidence type="ECO:0000256" key="8">
    <source>
        <dbReference type="PROSITE-ProRule" id="PRU01240"/>
    </source>
</evidence>
<dbReference type="InterPro" id="IPR003137">
    <property type="entry name" value="PA_domain"/>
</dbReference>
<feature type="compositionally biased region" description="Low complexity" evidence="10">
    <location>
        <begin position="31"/>
        <end position="53"/>
    </location>
</feature>
<evidence type="ECO:0000313" key="15">
    <source>
        <dbReference type="Proteomes" id="UP000562352"/>
    </source>
</evidence>
<comment type="caution">
    <text evidence="14">The sequence shown here is derived from an EMBL/GenBank/DDBJ whole genome shotgun (WGS) entry which is preliminary data.</text>
</comment>
<dbReference type="PROSITE" id="PS00138">
    <property type="entry name" value="SUBTILASE_SER"/>
    <property type="match status" value="1"/>
</dbReference>
<dbReference type="GO" id="GO:0006508">
    <property type="term" value="P:proteolysis"/>
    <property type="evidence" value="ECO:0007669"/>
    <property type="project" value="UniProtKB-KW"/>
</dbReference>
<evidence type="ECO:0000313" key="14">
    <source>
        <dbReference type="EMBL" id="MBB5967091.1"/>
    </source>
</evidence>
<dbReference type="Gene3D" id="2.60.40.10">
    <property type="entry name" value="Immunoglobulins"/>
    <property type="match status" value="1"/>
</dbReference>
<name>A0A841DA81_PLAVE</name>
<evidence type="ECO:0000256" key="7">
    <source>
        <dbReference type="PIRSR" id="PIRSR615500-1"/>
    </source>
</evidence>
<feature type="region of interest" description="Disordered" evidence="10">
    <location>
        <begin position="31"/>
        <end position="54"/>
    </location>
</feature>
<keyword evidence="2" id="KW-0964">Secreted</keyword>
<evidence type="ECO:0000256" key="11">
    <source>
        <dbReference type="SAM" id="SignalP"/>
    </source>
</evidence>
<evidence type="ECO:0000256" key="5">
    <source>
        <dbReference type="ARBA" id="ARBA00022801"/>
    </source>
</evidence>